<organism evidence="4 5">
    <name type="scientific">Aquincola tertiaricarbonis</name>
    <dbReference type="NCBI Taxonomy" id="391953"/>
    <lineage>
        <taxon>Bacteria</taxon>
        <taxon>Pseudomonadati</taxon>
        <taxon>Pseudomonadota</taxon>
        <taxon>Betaproteobacteria</taxon>
        <taxon>Burkholderiales</taxon>
        <taxon>Sphaerotilaceae</taxon>
        <taxon>Aquincola</taxon>
    </lineage>
</organism>
<accession>A0ABY4S598</accession>
<proteinExistence type="inferred from homology"/>
<protein>
    <submittedName>
        <fullName evidence="4">Efflux transporter outer membrane subunit</fullName>
    </submittedName>
</protein>
<dbReference type="InterPro" id="IPR003423">
    <property type="entry name" value="OMP_efflux"/>
</dbReference>
<feature type="region of interest" description="Disordered" evidence="3">
    <location>
        <begin position="34"/>
        <end position="58"/>
    </location>
</feature>
<dbReference type="PROSITE" id="PS51257">
    <property type="entry name" value="PROKAR_LIPOPROTEIN"/>
    <property type="match status" value="1"/>
</dbReference>
<dbReference type="Pfam" id="PF02321">
    <property type="entry name" value="OEP"/>
    <property type="match status" value="2"/>
</dbReference>
<sequence length="470" mass="49663">MTPLLFRLGTVAAAALLTACANLAPDYQRPAAPVPTAFPQAGSSAEAGPGAAAERPWRSQFSDERLQRLIELALAHNRDLRIAVLNIEQARAQYRVQDAARLPTLQAAGSGTQARTPADLSATGRSVVSHSYSATLGTTAFELDFFGRTKNLSEQALQQFLATEEARRATQITVVAEVAQAYFTWAADLQRLQLAQDTYKSYAETVTLTQRRVAAGADSMLTLRQQQTSAETARGQAATLRATVAQDRQALALLVGTEVPDALAPAALAPDADPGVPDVPAGLPSELLLRRPDLLQSERSLKAATANIGVARAAFYPSISLTATAGSASADLGRLFKGGQGSWSFVPQVSLPIFDGGANRANLTVATTARDIAVARYEQAIQTAFREVADALAVRASVGERLAAQQALVEASGSALELARARQARGLDSWLQVLDAQRTYDSARQGLIDVRLDQASNGITLYKSLGGGAV</sequence>
<keyword evidence="2" id="KW-1134">Transmembrane beta strand</keyword>
<evidence type="ECO:0000313" key="4">
    <source>
        <dbReference type="EMBL" id="URI07614.1"/>
    </source>
</evidence>
<keyword evidence="2" id="KW-0449">Lipoprotein</keyword>
<gene>
    <name evidence="4" type="ORF">MW290_03040</name>
</gene>
<keyword evidence="2" id="KW-0812">Transmembrane</keyword>
<dbReference type="EMBL" id="CP097635">
    <property type="protein sequence ID" value="URI07614.1"/>
    <property type="molecule type" value="Genomic_DNA"/>
</dbReference>
<evidence type="ECO:0000256" key="3">
    <source>
        <dbReference type="SAM" id="MobiDB-lite"/>
    </source>
</evidence>
<dbReference type="PANTHER" id="PTHR30203:SF32">
    <property type="entry name" value="CATION EFFLUX SYSTEM PROTEIN CUSC"/>
    <property type="match status" value="1"/>
</dbReference>
<dbReference type="NCBIfam" id="TIGR01845">
    <property type="entry name" value="outer_NodT"/>
    <property type="match status" value="1"/>
</dbReference>
<dbReference type="InterPro" id="IPR010131">
    <property type="entry name" value="MdtP/NodT-like"/>
</dbReference>
<evidence type="ECO:0000256" key="1">
    <source>
        <dbReference type="ARBA" id="ARBA00007613"/>
    </source>
</evidence>
<dbReference type="Gene3D" id="2.20.200.10">
    <property type="entry name" value="Outer membrane efflux proteins (OEP)"/>
    <property type="match status" value="1"/>
</dbReference>
<comment type="similarity">
    <text evidence="1 2">Belongs to the outer membrane factor (OMF) (TC 1.B.17) family.</text>
</comment>
<dbReference type="RefSeq" id="WP_250195848.1">
    <property type="nucleotide sequence ID" value="NZ_CP097635.1"/>
</dbReference>
<evidence type="ECO:0000313" key="5">
    <source>
        <dbReference type="Proteomes" id="UP001056201"/>
    </source>
</evidence>
<keyword evidence="2" id="KW-0564">Palmitate</keyword>
<name>A0ABY4S598_AQUTE</name>
<dbReference type="PANTHER" id="PTHR30203">
    <property type="entry name" value="OUTER MEMBRANE CATION EFFLUX PROTEIN"/>
    <property type="match status" value="1"/>
</dbReference>
<evidence type="ECO:0000256" key="2">
    <source>
        <dbReference type="RuleBase" id="RU362097"/>
    </source>
</evidence>
<keyword evidence="2" id="KW-0472">Membrane</keyword>
<dbReference type="Gene3D" id="1.20.1600.10">
    <property type="entry name" value="Outer membrane efflux proteins (OEP)"/>
    <property type="match status" value="1"/>
</dbReference>
<keyword evidence="2" id="KW-0732">Signal</keyword>
<dbReference type="SUPFAM" id="SSF56954">
    <property type="entry name" value="Outer membrane efflux proteins (OEP)"/>
    <property type="match status" value="1"/>
</dbReference>
<comment type="subcellular location">
    <subcellularLocation>
        <location evidence="2">Cell membrane</location>
        <topology evidence="2">Lipid-anchor</topology>
    </subcellularLocation>
</comment>
<dbReference type="Proteomes" id="UP001056201">
    <property type="component" value="Chromosome 1"/>
</dbReference>
<keyword evidence="5" id="KW-1185">Reference proteome</keyword>
<feature type="compositionally biased region" description="Low complexity" evidence="3">
    <location>
        <begin position="41"/>
        <end position="54"/>
    </location>
</feature>
<feature type="chain" id="PRO_5045012458" evidence="2">
    <location>
        <begin position="25"/>
        <end position="470"/>
    </location>
</feature>
<feature type="signal peptide" evidence="2">
    <location>
        <begin position="1"/>
        <end position="24"/>
    </location>
</feature>
<reference evidence="4" key="1">
    <citation type="submission" date="2022-05" db="EMBL/GenBank/DDBJ databases">
        <title>An RpoN-dependent PEP-CTERM gene is involved in floc formation of an Aquincola tertiaricarbonis strain.</title>
        <authorList>
            <person name="Qiu D."/>
            <person name="Xia M."/>
        </authorList>
    </citation>
    <scope>NUCLEOTIDE SEQUENCE</scope>
    <source>
        <strain evidence="4">RN12</strain>
    </source>
</reference>